<name>A0ACC3B0X8_9EURO</name>
<proteinExistence type="predicted"/>
<comment type="caution">
    <text evidence="1">The sequence shown here is derived from an EMBL/GenBank/DDBJ whole genome shotgun (WGS) entry which is preliminary data.</text>
</comment>
<gene>
    <name evidence="1" type="ORF">N8T08_006194</name>
</gene>
<evidence type="ECO:0000313" key="1">
    <source>
        <dbReference type="EMBL" id="KAK1143584.1"/>
    </source>
</evidence>
<dbReference type="Proteomes" id="UP001177260">
    <property type="component" value="Unassembled WGS sequence"/>
</dbReference>
<evidence type="ECO:0000313" key="2">
    <source>
        <dbReference type="Proteomes" id="UP001177260"/>
    </source>
</evidence>
<reference evidence="1 2" key="1">
    <citation type="journal article" date="2023" name="ACS Omega">
        <title>Identification of the Neoaspergillic Acid Biosynthesis Gene Cluster by Establishing an In Vitro CRISPR-Ribonucleoprotein Genetic System in Aspergillus melleus.</title>
        <authorList>
            <person name="Yuan B."/>
            <person name="Grau M.F."/>
            <person name="Murata R.M."/>
            <person name="Torok T."/>
            <person name="Venkateswaran K."/>
            <person name="Stajich J.E."/>
            <person name="Wang C.C.C."/>
        </authorList>
    </citation>
    <scope>NUCLEOTIDE SEQUENCE [LARGE SCALE GENOMIC DNA]</scope>
    <source>
        <strain evidence="1 2">IMV 1140</strain>
    </source>
</reference>
<dbReference type="EMBL" id="JAOPJF010000038">
    <property type="protein sequence ID" value="KAK1143584.1"/>
    <property type="molecule type" value="Genomic_DNA"/>
</dbReference>
<accession>A0ACC3B0X8</accession>
<protein>
    <submittedName>
        <fullName evidence="1">Uncharacterized protein</fullName>
    </submittedName>
</protein>
<keyword evidence="2" id="KW-1185">Reference proteome</keyword>
<sequence length="219" mass="24283">MAQLKLSFVHEARIAGNDDPDSADGPDFFVNVYGNAGPKIITGGYTPHSAKEAVDSRYKHRDVVVGFGLPFTSNPDPPFRIKENVPLTLYQRDTFYTPKDPRAVLLKHLCIHPLIPAHQKSLTLPSNQMDWVLRVKLHRNLIPKPWIALVEEDVVADVYYAPGVKHLDHYQLYAEASRLFSDFSNCSTTEVLETGLCPGDNSGRAPGLSVAIFGPNETS</sequence>
<organism evidence="1 2">
    <name type="scientific">Aspergillus melleus</name>
    <dbReference type="NCBI Taxonomy" id="138277"/>
    <lineage>
        <taxon>Eukaryota</taxon>
        <taxon>Fungi</taxon>
        <taxon>Dikarya</taxon>
        <taxon>Ascomycota</taxon>
        <taxon>Pezizomycotina</taxon>
        <taxon>Eurotiomycetes</taxon>
        <taxon>Eurotiomycetidae</taxon>
        <taxon>Eurotiales</taxon>
        <taxon>Aspergillaceae</taxon>
        <taxon>Aspergillus</taxon>
        <taxon>Aspergillus subgen. Circumdati</taxon>
    </lineage>
</organism>